<accession>A0A918MFV1</accession>
<keyword evidence="6 10" id="KW-0560">Oxidoreductase</keyword>
<comment type="caution">
    <text evidence="14">The sequence shown here is derived from an EMBL/GenBank/DDBJ whole genome shotgun (WGS) entry which is preliminary data.</text>
</comment>
<keyword evidence="7 10" id="KW-0342">GTP-binding</keyword>
<dbReference type="RefSeq" id="WP_191877950.1">
    <property type="nucleotide sequence ID" value="NZ_BMTD01000026.1"/>
</dbReference>
<feature type="binding site" evidence="10">
    <location>
        <position position="97"/>
    </location>
    <ligand>
        <name>a divalent metal cation</name>
        <dbReference type="ChEBI" id="CHEBI:60240"/>
        <label>1</label>
    </ligand>
</feature>
<feature type="binding site" evidence="10">
    <location>
        <position position="138"/>
    </location>
    <ligand>
        <name>a divalent metal cation</name>
        <dbReference type="ChEBI" id="CHEBI:60240"/>
        <label>1</label>
    </ligand>
</feature>
<feature type="domain" description="Coenzyme F420:L-glutamate ligase-like" evidence="13">
    <location>
        <begin position="16"/>
        <end position="207"/>
    </location>
</feature>
<dbReference type="InterPro" id="IPR029479">
    <property type="entry name" value="Nitroreductase"/>
</dbReference>
<comment type="caution">
    <text evidence="10">Lacks conserved residue(s) required for the propagation of feature annotation.</text>
</comment>
<dbReference type="InterPro" id="IPR019943">
    <property type="entry name" value="F420_FbiB_C"/>
</dbReference>
<dbReference type="Pfam" id="PF00881">
    <property type="entry name" value="Nitroreductase"/>
    <property type="match status" value="1"/>
</dbReference>
<dbReference type="AlphaFoldDB" id="A0A918MFV1"/>
<evidence type="ECO:0000256" key="5">
    <source>
        <dbReference type="ARBA" id="ARBA00022958"/>
    </source>
</evidence>
<feature type="region of interest" description="Disordered" evidence="11">
    <location>
        <begin position="413"/>
        <end position="435"/>
    </location>
</feature>
<feature type="binding site" evidence="10">
    <location>
        <position position="307"/>
    </location>
    <ligand>
        <name>coenzyme F420-(gamma-Glu)n</name>
        <dbReference type="ChEBI" id="CHEBI:133980"/>
    </ligand>
</feature>
<dbReference type="GO" id="GO:0005525">
    <property type="term" value="F:GTP binding"/>
    <property type="evidence" value="ECO:0007669"/>
    <property type="project" value="UniProtKB-KW"/>
</dbReference>
<comment type="catalytic activity">
    <reaction evidence="10">
        <text>oxidized coenzyme F420-0 + GTP + L-glutamate = oxidized coenzyme F420-1 + GDP + phosphate + H(+)</text>
        <dbReference type="Rhea" id="RHEA:30555"/>
        <dbReference type="ChEBI" id="CHEBI:15378"/>
        <dbReference type="ChEBI" id="CHEBI:29985"/>
        <dbReference type="ChEBI" id="CHEBI:37565"/>
        <dbReference type="ChEBI" id="CHEBI:43474"/>
        <dbReference type="ChEBI" id="CHEBI:58189"/>
        <dbReference type="ChEBI" id="CHEBI:59907"/>
        <dbReference type="ChEBI" id="CHEBI:59920"/>
        <dbReference type="EC" id="6.3.2.31"/>
    </reaction>
</comment>
<keyword evidence="9 10" id="KW-0511">Multifunctional enzyme</keyword>
<dbReference type="InterPro" id="IPR023661">
    <property type="entry name" value="FbiB"/>
</dbReference>
<feature type="binding site" evidence="10">
    <location>
        <position position="100"/>
    </location>
    <ligand>
        <name>GTP</name>
        <dbReference type="ChEBI" id="CHEBI:37565"/>
    </ligand>
</feature>
<feature type="compositionally biased region" description="Basic and acidic residues" evidence="11">
    <location>
        <begin position="416"/>
        <end position="435"/>
    </location>
</feature>
<gene>
    <name evidence="10 14" type="primary">fbiB</name>
    <name evidence="14" type="ORF">GCM10010260_75220</name>
</gene>
<feature type="binding site" evidence="10">
    <location>
        <begin position="16"/>
        <end position="19"/>
    </location>
    <ligand>
        <name>GTP</name>
        <dbReference type="ChEBI" id="CHEBI:37565"/>
    </ligand>
</feature>
<dbReference type="NCBIfam" id="TIGR01916">
    <property type="entry name" value="F420_cofE"/>
    <property type="match status" value="1"/>
</dbReference>
<dbReference type="EC" id="6.3.2.34" evidence="10"/>
<name>A0A918MFV1_9ACTN</name>
<dbReference type="Proteomes" id="UP000618795">
    <property type="component" value="Unassembled WGS sequence"/>
</dbReference>
<evidence type="ECO:0000256" key="6">
    <source>
        <dbReference type="ARBA" id="ARBA00023002"/>
    </source>
</evidence>
<keyword evidence="2 10" id="KW-0479">Metal-binding</keyword>
<feature type="binding site" evidence="10">
    <location>
        <position position="51"/>
    </location>
    <ligand>
        <name>GTP</name>
        <dbReference type="ChEBI" id="CHEBI:37565"/>
    </ligand>
</feature>
<evidence type="ECO:0000256" key="2">
    <source>
        <dbReference type="ARBA" id="ARBA00022723"/>
    </source>
</evidence>
<comment type="cofactor">
    <cofactor evidence="10">
        <name>Mg(2+)</name>
        <dbReference type="ChEBI" id="CHEBI:18420"/>
    </cofactor>
    <cofactor evidence="10">
        <name>Mn(2+)</name>
        <dbReference type="ChEBI" id="CHEBI:29035"/>
    </cofactor>
    <text evidence="10">Binds 2 divalent metal cations per subunit. The ions could be magnesium and/or manganese.</text>
</comment>
<dbReference type="InterPro" id="IPR008225">
    <property type="entry name" value="F420-0_g-glutamyl_ligase"/>
</dbReference>
<comment type="catalytic activity">
    <reaction evidence="10">
        <text>oxidized coenzyme F420-0 + FMN + H(+) = dehydro coenzyme F420-0 + FMNH2</text>
        <dbReference type="Rhea" id="RHEA:60360"/>
        <dbReference type="ChEBI" id="CHEBI:15378"/>
        <dbReference type="ChEBI" id="CHEBI:57618"/>
        <dbReference type="ChEBI" id="CHEBI:58210"/>
        <dbReference type="ChEBI" id="CHEBI:59907"/>
        <dbReference type="ChEBI" id="CHEBI:143705"/>
        <dbReference type="EC" id="1.3.8.17"/>
    </reaction>
</comment>
<evidence type="ECO:0000259" key="12">
    <source>
        <dbReference type="Pfam" id="PF00881"/>
    </source>
</evidence>
<comment type="catalytic activity">
    <reaction evidence="10">
        <text>oxidized coenzyme F420-1 + GTP + L-glutamate = oxidized coenzyme F420-2 + GDP + phosphate + H(+)</text>
        <dbReference type="Rhea" id="RHEA:30523"/>
        <dbReference type="ChEBI" id="CHEBI:15378"/>
        <dbReference type="ChEBI" id="CHEBI:29985"/>
        <dbReference type="ChEBI" id="CHEBI:37565"/>
        <dbReference type="ChEBI" id="CHEBI:43474"/>
        <dbReference type="ChEBI" id="CHEBI:57922"/>
        <dbReference type="ChEBI" id="CHEBI:58189"/>
        <dbReference type="ChEBI" id="CHEBI:59920"/>
        <dbReference type="EC" id="6.3.2.34"/>
    </reaction>
</comment>
<dbReference type="PANTHER" id="PTHR47917:SF1">
    <property type="entry name" value="COENZYME F420:L-GLUTAMATE LIGASE"/>
    <property type="match status" value="1"/>
</dbReference>
<dbReference type="PANTHER" id="PTHR47917">
    <property type="match status" value="1"/>
</dbReference>
<keyword evidence="1 10" id="KW-0436">Ligase</keyword>
<comment type="cofactor">
    <cofactor evidence="10">
        <name>K(+)</name>
        <dbReference type="ChEBI" id="CHEBI:29103"/>
    </cofactor>
    <text evidence="10">Monovalent cation. The ion could be potassium.</text>
</comment>
<evidence type="ECO:0000256" key="7">
    <source>
        <dbReference type="ARBA" id="ARBA00023134"/>
    </source>
</evidence>
<evidence type="ECO:0000256" key="4">
    <source>
        <dbReference type="ARBA" id="ARBA00022842"/>
    </source>
</evidence>
<feature type="binding site" evidence="10">
    <location>
        <position position="275"/>
    </location>
    <ligand>
        <name>FMN</name>
        <dbReference type="ChEBI" id="CHEBI:58210"/>
    </ligand>
</feature>
<feature type="region of interest" description="Coenzyme F420:L-glutamate ligase" evidence="10">
    <location>
        <begin position="1"/>
        <end position="235"/>
    </location>
</feature>
<keyword evidence="4 10" id="KW-0460">Magnesium</keyword>
<reference evidence="14" key="1">
    <citation type="journal article" date="2014" name="Int. J. Syst. Evol. Microbiol.">
        <title>Complete genome sequence of Corynebacterium casei LMG S-19264T (=DSM 44701T), isolated from a smear-ripened cheese.</title>
        <authorList>
            <consortium name="US DOE Joint Genome Institute (JGI-PGF)"/>
            <person name="Walter F."/>
            <person name="Albersmeier A."/>
            <person name="Kalinowski J."/>
            <person name="Ruckert C."/>
        </authorList>
    </citation>
    <scope>NUCLEOTIDE SEQUENCE</scope>
    <source>
        <strain evidence="14">JCM 4369</strain>
    </source>
</reference>
<dbReference type="GO" id="GO:0052619">
    <property type="term" value="F:coenzyme F420-1:gamma-L-glutamate ligase activity"/>
    <property type="evidence" value="ECO:0007669"/>
    <property type="project" value="UniProtKB-UniRule"/>
</dbReference>
<keyword evidence="5 10" id="KW-0630">Potassium</keyword>
<organism evidence="14 15">
    <name type="scientific">Streptomyces filipinensis</name>
    <dbReference type="NCBI Taxonomy" id="66887"/>
    <lineage>
        <taxon>Bacteria</taxon>
        <taxon>Bacillati</taxon>
        <taxon>Actinomycetota</taxon>
        <taxon>Actinomycetes</taxon>
        <taxon>Kitasatosporales</taxon>
        <taxon>Streptomycetaceae</taxon>
        <taxon>Streptomyces</taxon>
    </lineage>
</organism>
<dbReference type="Pfam" id="PF01996">
    <property type="entry name" value="F420_ligase"/>
    <property type="match status" value="1"/>
</dbReference>
<dbReference type="Gene3D" id="3.30.1330.100">
    <property type="entry name" value="CofE-like"/>
    <property type="match status" value="2"/>
</dbReference>
<evidence type="ECO:0000259" key="13">
    <source>
        <dbReference type="Pfam" id="PF01996"/>
    </source>
</evidence>
<dbReference type="EC" id="1.3.8.17" evidence="10"/>
<dbReference type="InterPro" id="IPR002847">
    <property type="entry name" value="F420-0_gamma-glut_ligase-dom"/>
</dbReference>
<dbReference type="EMBL" id="BMTD01000026">
    <property type="protein sequence ID" value="GGV23854.1"/>
    <property type="molecule type" value="Genomic_DNA"/>
</dbReference>
<dbReference type="GO" id="GO:0052645">
    <property type="term" value="P:F420-0 metabolic process"/>
    <property type="evidence" value="ECO:0007669"/>
    <property type="project" value="UniProtKB-UniRule"/>
</dbReference>
<feature type="binding site" evidence="10">
    <location>
        <position position="46"/>
    </location>
    <ligand>
        <name>GTP</name>
        <dbReference type="ChEBI" id="CHEBI:37565"/>
    </ligand>
</feature>
<dbReference type="FunFam" id="3.40.109.10:FF:000009">
    <property type="entry name" value="Coenzyme F420:L-glutamate ligase"/>
    <property type="match status" value="1"/>
</dbReference>
<dbReference type="SUPFAM" id="SSF144010">
    <property type="entry name" value="CofE-like"/>
    <property type="match status" value="1"/>
</dbReference>
<dbReference type="NCBIfam" id="NF009810">
    <property type="entry name" value="PRK13294.1"/>
    <property type="match status" value="1"/>
</dbReference>
<evidence type="ECO:0000313" key="14">
    <source>
        <dbReference type="EMBL" id="GGV23854.1"/>
    </source>
</evidence>
<sequence>MSEERSGYRVWALPGIPEVQQGDDLTKLIAAAEPGLADGDVLLVTSKIVSKAEGRVVQAADREAAIDAETVRVVARRGALRIVENRQGLVMAAAGVDASNTPAGTVLLLPEDPDASARAIRAGLRAALGVDVGVVITDTSGRPWRAGLTDVAIGAAGVRVLDDLRGGTDGHGNALSATVVASADELAAAGDLVKGKATGRPVAVVRGLAHVVDREDGEGARALVRTARDDMFRLGTSEAVREAVTQRRTVRAFTDEPVDPGAVRRAVAAAVTAPAPHHTTPWRFVLLESAESRTRLLDAMRDAWIADLRRDGKSEESVAKRIRRGDVLRHAPCLVVPCLVMDGAHHYGDARRDGAEREMFVVAMGAGVQNLLVALAGERLGSAWVSSTMFCRDVVREALALPADWEPMGAVAVGHPAEEPRPRPERDASGFVEVR</sequence>
<comment type="pathway">
    <text evidence="10">Cofactor biosynthesis; coenzyme F420 biosynthesis.</text>
</comment>
<keyword evidence="3 10" id="KW-0547">Nucleotide-binding</keyword>
<evidence type="ECO:0000256" key="11">
    <source>
        <dbReference type="SAM" id="MobiDB-lite"/>
    </source>
</evidence>
<dbReference type="HAMAP" id="MF_01259">
    <property type="entry name" value="F420_ligase_FbiB"/>
    <property type="match status" value="1"/>
</dbReference>
<dbReference type="GO" id="GO:0052618">
    <property type="term" value="F:coenzyme F420-0:L-glutamate ligase activity"/>
    <property type="evidence" value="ECO:0007669"/>
    <property type="project" value="UniProtKB-UniRule"/>
</dbReference>
<dbReference type="GO" id="GO:0052890">
    <property type="term" value="F:oxidoreductase activity, acting on the CH-CH group of donors, with a flavin as acceptor"/>
    <property type="evidence" value="ECO:0007669"/>
    <property type="project" value="UniProtKB-UniRule"/>
</dbReference>
<feature type="binding site" evidence="10">
    <location>
        <position position="386"/>
    </location>
    <ligand>
        <name>FMN</name>
        <dbReference type="ChEBI" id="CHEBI:58210"/>
    </ligand>
</feature>
<dbReference type="Gene3D" id="3.40.109.10">
    <property type="entry name" value="NADH Oxidase"/>
    <property type="match status" value="1"/>
</dbReference>
<keyword evidence="15" id="KW-1185">Reference proteome</keyword>
<dbReference type="InterPro" id="IPR000415">
    <property type="entry name" value="Nitroreductase-like"/>
</dbReference>
<dbReference type="SUPFAM" id="SSF55469">
    <property type="entry name" value="FMN-dependent nitroreductase-like"/>
    <property type="match status" value="1"/>
</dbReference>
<comment type="function">
    <text evidence="10">Bifunctional enzyme that catalyzes the GTP-dependent successive addition of two or more gamma-linked L-glutamates to the L-lactyl phosphodiester of 7,8-didemethyl-8-hydroxy-5-deazariboflavin (F420-0) to form polyglutamated F420 derivatives, and the FMNH2-dependent reduction of dehydro-F420-0 to form F420-0.</text>
</comment>
<reference evidence="14" key="2">
    <citation type="submission" date="2020-09" db="EMBL/GenBank/DDBJ databases">
        <authorList>
            <person name="Sun Q."/>
            <person name="Ohkuma M."/>
        </authorList>
    </citation>
    <scope>NUCLEOTIDE SEQUENCE</scope>
    <source>
        <strain evidence="14">JCM 4369</strain>
    </source>
</reference>
<evidence type="ECO:0000256" key="3">
    <source>
        <dbReference type="ARBA" id="ARBA00022741"/>
    </source>
</evidence>
<evidence type="ECO:0000256" key="1">
    <source>
        <dbReference type="ARBA" id="ARBA00022598"/>
    </source>
</evidence>
<feature type="region of interest" description="Dehydro-coenzyme F420-0 reductase" evidence="10">
    <location>
        <begin position="236"/>
        <end position="435"/>
    </location>
</feature>
<dbReference type="EC" id="6.3.2.31" evidence="10"/>
<protein>
    <recommendedName>
        <fullName evidence="10">Bifunctional F420 biosynthesis protein FbiB</fullName>
    </recommendedName>
    <domain>
        <recommendedName>
            <fullName evidence="10">Coenzyme F420:L-glutamate ligase</fullName>
            <ecNumber evidence="10">6.3.2.31</ecNumber>
            <ecNumber evidence="10">6.3.2.34</ecNumber>
        </recommendedName>
        <alternativeName>
            <fullName evidence="10">Coenzyme F420-0:L-glutamate ligase</fullName>
        </alternativeName>
        <alternativeName>
            <fullName evidence="10">Coenzyme F420-1:gamma-L-glutamate ligase</fullName>
        </alternativeName>
    </domain>
    <domain>
        <recommendedName>
            <fullName evidence="10">Dehydro-coenzyme F420-0 reductase</fullName>
            <ecNumber evidence="10">1.3.8.17</ecNumber>
        </recommendedName>
    </domain>
</protein>
<keyword evidence="8 10" id="KW-0464">Manganese</keyword>
<feature type="binding site" evidence="10">
    <location>
        <position position="139"/>
    </location>
    <ligand>
        <name>a divalent metal cation</name>
        <dbReference type="ChEBI" id="CHEBI:60240"/>
        <label>2</label>
    </ligand>
</feature>
<dbReference type="NCBIfam" id="TIGR03553">
    <property type="entry name" value="F420_FbiB_CTERM"/>
    <property type="match status" value="1"/>
</dbReference>
<dbReference type="GO" id="GO:0046872">
    <property type="term" value="F:metal ion binding"/>
    <property type="evidence" value="ECO:0007669"/>
    <property type="project" value="UniProtKB-KW"/>
</dbReference>
<evidence type="ECO:0000313" key="15">
    <source>
        <dbReference type="Proteomes" id="UP000618795"/>
    </source>
</evidence>
<evidence type="ECO:0000256" key="10">
    <source>
        <dbReference type="HAMAP-Rule" id="MF_01259"/>
    </source>
</evidence>
<proteinExistence type="inferred from homology"/>
<feature type="domain" description="Nitroreductase" evidence="12">
    <location>
        <begin position="244"/>
        <end position="415"/>
    </location>
</feature>
<evidence type="ECO:0000256" key="8">
    <source>
        <dbReference type="ARBA" id="ARBA00023211"/>
    </source>
</evidence>
<evidence type="ECO:0000256" key="9">
    <source>
        <dbReference type="ARBA" id="ARBA00023268"/>
    </source>
</evidence>
<feature type="binding site" evidence="10">
    <location>
        <position position="423"/>
    </location>
    <ligand>
        <name>FMN</name>
        <dbReference type="ChEBI" id="CHEBI:58210"/>
    </ligand>
</feature>
<comment type="similarity">
    <text evidence="10">In the N-terminal section; belongs to the CofE family.</text>
</comment>